<sequence length="93" mass="10880">MKGEITVRIEGLMRHYPVERIYVTPQIEHFRVSGRNGVIVFQSNRPYLRGNGLRMKRIDWKLIEGNLRSMSAKDAFAQSLDDYVKQLEKEGKL</sequence>
<evidence type="ECO:0000313" key="1">
    <source>
        <dbReference type="EMBL" id="AXY73394.1"/>
    </source>
</evidence>
<dbReference type="Proteomes" id="UP000263900">
    <property type="component" value="Chromosome"/>
</dbReference>
<reference evidence="1 2" key="1">
    <citation type="submission" date="2018-09" db="EMBL/GenBank/DDBJ databases">
        <title>Genome sequencing of strain 6GH32-13.</title>
        <authorList>
            <person name="Weon H.-Y."/>
            <person name="Heo J."/>
            <person name="Kwon S.-W."/>
        </authorList>
    </citation>
    <scope>NUCLEOTIDE SEQUENCE [LARGE SCALE GENOMIC DNA]</scope>
    <source>
        <strain evidence="1 2">5GH32-13</strain>
    </source>
</reference>
<name>A0A3B7MGA7_9BACT</name>
<organism evidence="1 2">
    <name type="scientific">Paraflavitalea soli</name>
    <dbReference type="NCBI Taxonomy" id="2315862"/>
    <lineage>
        <taxon>Bacteria</taxon>
        <taxon>Pseudomonadati</taxon>
        <taxon>Bacteroidota</taxon>
        <taxon>Chitinophagia</taxon>
        <taxon>Chitinophagales</taxon>
        <taxon>Chitinophagaceae</taxon>
        <taxon>Paraflavitalea</taxon>
    </lineage>
</organism>
<dbReference type="KEGG" id="pseg:D3H65_05105"/>
<gene>
    <name evidence="1" type="ORF">D3H65_05105</name>
</gene>
<dbReference type="EMBL" id="CP032157">
    <property type="protein sequence ID" value="AXY73394.1"/>
    <property type="molecule type" value="Genomic_DNA"/>
</dbReference>
<evidence type="ECO:0000313" key="2">
    <source>
        <dbReference type="Proteomes" id="UP000263900"/>
    </source>
</evidence>
<dbReference type="AlphaFoldDB" id="A0A3B7MGA7"/>
<dbReference type="RefSeq" id="WP_119049232.1">
    <property type="nucleotide sequence ID" value="NZ_CP032157.1"/>
</dbReference>
<dbReference type="OrthoDB" id="679253at2"/>
<protein>
    <submittedName>
        <fullName evidence="1">Uncharacterized protein</fullName>
    </submittedName>
</protein>
<keyword evidence="2" id="KW-1185">Reference proteome</keyword>
<accession>A0A3B7MGA7</accession>
<proteinExistence type="predicted"/>